<dbReference type="PROSITE" id="PS51670">
    <property type="entry name" value="SHKT"/>
    <property type="match status" value="1"/>
</dbReference>
<evidence type="ECO:0000256" key="16">
    <source>
        <dbReference type="PROSITE-ProRule" id="PRU01211"/>
    </source>
</evidence>
<evidence type="ECO:0000256" key="14">
    <source>
        <dbReference type="PIRNR" id="PIRNR036365"/>
    </source>
</evidence>
<dbReference type="GO" id="GO:0005576">
    <property type="term" value="C:extracellular region"/>
    <property type="evidence" value="ECO:0007669"/>
    <property type="project" value="UniProtKB-SubCell"/>
</dbReference>
<dbReference type="GO" id="GO:0008270">
    <property type="term" value="F:zinc ion binding"/>
    <property type="evidence" value="ECO:0007669"/>
    <property type="project" value="UniProtKB-UniRule"/>
</dbReference>
<dbReference type="OMA" id="LSANCND"/>
<comment type="function">
    <text evidence="1">Metalloprotease.</text>
</comment>
<keyword evidence="22" id="KW-1185">Reference proteome</keyword>
<dbReference type="InterPro" id="IPR003582">
    <property type="entry name" value="ShKT_dom"/>
</dbReference>
<feature type="binding site" evidence="16">
    <location>
        <position position="238"/>
    </location>
    <ligand>
        <name>Zn(2+)</name>
        <dbReference type="ChEBI" id="CHEBI:29105"/>
        <note>catalytic</note>
    </ligand>
</feature>
<dbReference type="PROSITE" id="PS51864">
    <property type="entry name" value="ASTACIN"/>
    <property type="match status" value="1"/>
</dbReference>
<evidence type="ECO:0000256" key="10">
    <source>
        <dbReference type="ARBA" id="ARBA00023049"/>
    </source>
</evidence>
<dbReference type="InterPro" id="IPR035914">
    <property type="entry name" value="Sperma_CUB_dom_sf"/>
</dbReference>
<dbReference type="InterPro" id="IPR001506">
    <property type="entry name" value="Peptidase_M12A"/>
</dbReference>
<feature type="chain" id="PRO_5043073250" description="Zinc metalloproteinase" evidence="14 17">
    <location>
        <begin position="17"/>
        <end position="542"/>
    </location>
</feature>
<dbReference type="CDD" id="cd00041">
    <property type="entry name" value="CUB"/>
    <property type="match status" value="1"/>
</dbReference>
<dbReference type="EMBL" id="UYSL01020168">
    <property type="protein sequence ID" value="VDL73214.1"/>
    <property type="molecule type" value="Genomic_DNA"/>
</dbReference>
<dbReference type="InterPro" id="IPR034035">
    <property type="entry name" value="Astacin-like_dom"/>
</dbReference>
<dbReference type="WBParaSite" id="NBR_0000962401-mRNA-1">
    <property type="protein sequence ID" value="NBR_0000962401-mRNA-1"/>
    <property type="gene ID" value="NBR_0000962401"/>
</dbReference>
<evidence type="ECO:0000256" key="12">
    <source>
        <dbReference type="ARBA" id="ARBA00023157"/>
    </source>
</evidence>
<feature type="domain" description="CUB" evidence="18">
    <location>
        <begin position="380"/>
        <end position="494"/>
    </location>
</feature>
<dbReference type="GO" id="GO:0018996">
    <property type="term" value="P:molting cycle, collagen and cuticulin-based cuticle"/>
    <property type="evidence" value="ECO:0007669"/>
    <property type="project" value="InterPro"/>
</dbReference>
<evidence type="ECO:0000313" key="21">
    <source>
        <dbReference type="EMBL" id="VDL73214.1"/>
    </source>
</evidence>
<evidence type="ECO:0000259" key="18">
    <source>
        <dbReference type="PROSITE" id="PS01180"/>
    </source>
</evidence>
<dbReference type="SMART" id="SM00042">
    <property type="entry name" value="CUB"/>
    <property type="match status" value="1"/>
</dbReference>
<keyword evidence="4" id="KW-0245">EGF-like domain</keyword>
<keyword evidence="6 16" id="KW-0479">Metal-binding</keyword>
<organism evidence="23">
    <name type="scientific">Nippostrongylus brasiliensis</name>
    <name type="common">Rat hookworm</name>
    <dbReference type="NCBI Taxonomy" id="27835"/>
    <lineage>
        <taxon>Eukaryota</taxon>
        <taxon>Metazoa</taxon>
        <taxon>Ecdysozoa</taxon>
        <taxon>Nematoda</taxon>
        <taxon>Chromadorea</taxon>
        <taxon>Rhabditida</taxon>
        <taxon>Rhabditina</taxon>
        <taxon>Rhabditomorpha</taxon>
        <taxon>Strongyloidea</taxon>
        <taxon>Heligmosomidae</taxon>
        <taxon>Nippostrongylus</taxon>
    </lineage>
</organism>
<feature type="binding site" evidence="16">
    <location>
        <position position="244"/>
    </location>
    <ligand>
        <name>Zn(2+)</name>
        <dbReference type="ChEBI" id="CHEBI:29105"/>
        <note>catalytic</note>
    </ligand>
</feature>
<keyword evidence="11" id="KW-0865">Zymogen</keyword>
<evidence type="ECO:0000256" key="17">
    <source>
        <dbReference type="RuleBase" id="RU361183"/>
    </source>
</evidence>
<proteinExistence type="predicted"/>
<keyword evidence="10 16" id="KW-0482">Metalloprotease</keyword>
<accession>A0A0N4Y1U9</accession>
<evidence type="ECO:0000256" key="3">
    <source>
        <dbReference type="ARBA" id="ARBA00022525"/>
    </source>
</evidence>
<comment type="caution">
    <text evidence="15">Lacks conserved residue(s) required for the propagation of feature annotation.</text>
</comment>
<evidence type="ECO:0000256" key="6">
    <source>
        <dbReference type="ARBA" id="ARBA00022723"/>
    </source>
</evidence>
<dbReference type="Proteomes" id="UP000271162">
    <property type="component" value="Unassembled WGS sequence"/>
</dbReference>
<evidence type="ECO:0000256" key="8">
    <source>
        <dbReference type="ARBA" id="ARBA00022801"/>
    </source>
</evidence>
<evidence type="ECO:0000313" key="22">
    <source>
        <dbReference type="Proteomes" id="UP000271162"/>
    </source>
</evidence>
<keyword evidence="8 16" id="KW-0378">Hydrolase</keyword>
<evidence type="ECO:0000259" key="20">
    <source>
        <dbReference type="PROSITE" id="PS51864"/>
    </source>
</evidence>
<evidence type="ECO:0000256" key="5">
    <source>
        <dbReference type="ARBA" id="ARBA00022670"/>
    </source>
</evidence>
<evidence type="ECO:0000256" key="13">
    <source>
        <dbReference type="ARBA" id="ARBA00023180"/>
    </source>
</evidence>
<dbReference type="Gene3D" id="2.60.120.290">
    <property type="entry name" value="Spermadhesin, CUB domain"/>
    <property type="match status" value="1"/>
</dbReference>
<reference evidence="21 22" key="2">
    <citation type="submission" date="2018-11" db="EMBL/GenBank/DDBJ databases">
        <authorList>
            <consortium name="Pathogen Informatics"/>
        </authorList>
    </citation>
    <scope>NUCLEOTIDE SEQUENCE [LARGE SCALE GENOMIC DNA]</scope>
</reference>
<dbReference type="AlphaFoldDB" id="A0A0N4Y1U9"/>
<dbReference type="InterPro" id="IPR006026">
    <property type="entry name" value="Peptidase_Metallo"/>
</dbReference>
<protein>
    <recommendedName>
        <fullName evidence="14">Zinc metalloproteinase</fullName>
    </recommendedName>
</protein>
<dbReference type="Pfam" id="PF01400">
    <property type="entry name" value="Astacin"/>
    <property type="match status" value="1"/>
</dbReference>
<sequence length="542" mass="59499">MRLILILALIALTVSAGGFGSKLKDIFGGDALKEKLSHLKDVTKEKLKKALEGTELLKIGEKLKSLTSKVKAKLTLSPEKKAALKERLQKLVNLEKTQVKKEGDSITEINSKTNMGDMLFQHDLILTEDQLKEIERSLNSTRGKRQAWLQVKPWQNGEVLYSISPSATKRASEIFLKATKEWEANTCVRFKPVTSGPRVELISAVGCYSNIGSTGQLQHISLGDGCDAIGIATHEIGHTLGILHTMCRADRDQHVTVNVDNIAEGFEFDFLVQPGHELVNYGLPYEYGSIMHYGEMAGKKDPMKPVLVPKEENHRETMGSQILSFYDFKLINMHYFCDQKCQSSPITCKMGGYPNPNDCSKCLCPSGYGGKLCDEKPAGCGAILEATAQQKTLEKTIGIMEQDDYDTCVYWITAPEGQKIEITIDDVPFGISQDGCIYSGVEVKTQQDQAATGYRFCSVRDSGKTLTSTGNRVPIIFYSRKANRDPFKLKYRALGGAPNVGVPLSANCNDGIGGCAAKKLIGYCNKDEATVKSTCAKTCGKC</sequence>
<keyword evidence="12 15" id="KW-1015">Disulfide bond</keyword>
<keyword evidence="5 16" id="KW-0645">Protease</keyword>
<dbReference type="GO" id="GO:0004222">
    <property type="term" value="F:metalloendopeptidase activity"/>
    <property type="evidence" value="ECO:0007669"/>
    <property type="project" value="UniProtKB-UniRule"/>
</dbReference>
<keyword evidence="13" id="KW-0325">Glycoprotein</keyword>
<feature type="disulfide bond" evidence="15">
    <location>
        <begin position="508"/>
        <end position="542"/>
    </location>
</feature>
<comment type="subcellular location">
    <subcellularLocation>
        <location evidence="2 14">Secreted</location>
    </subcellularLocation>
</comment>
<feature type="signal peptide" evidence="14 17">
    <location>
        <begin position="1"/>
        <end position="16"/>
    </location>
</feature>
<evidence type="ECO:0000256" key="7">
    <source>
        <dbReference type="ARBA" id="ARBA00022729"/>
    </source>
</evidence>
<dbReference type="SMART" id="SM00235">
    <property type="entry name" value="ZnMc"/>
    <property type="match status" value="1"/>
</dbReference>
<dbReference type="GO" id="GO:0006508">
    <property type="term" value="P:proteolysis"/>
    <property type="evidence" value="ECO:0007669"/>
    <property type="project" value="UniProtKB-KW"/>
</dbReference>
<feature type="domain" description="Peptidase M12A" evidence="20">
    <location>
        <begin position="139"/>
        <end position="338"/>
    </location>
</feature>
<dbReference type="CDD" id="cd04280">
    <property type="entry name" value="ZnMc_astacin_like"/>
    <property type="match status" value="1"/>
</dbReference>
<evidence type="ECO:0000256" key="2">
    <source>
        <dbReference type="ARBA" id="ARBA00004613"/>
    </source>
</evidence>
<evidence type="ECO:0000256" key="4">
    <source>
        <dbReference type="ARBA" id="ARBA00022536"/>
    </source>
</evidence>
<evidence type="ECO:0000256" key="9">
    <source>
        <dbReference type="ARBA" id="ARBA00022833"/>
    </source>
</evidence>
<dbReference type="InterPro" id="IPR017050">
    <property type="entry name" value="Metallopeptidase_nem"/>
</dbReference>
<dbReference type="SUPFAM" id="SSF55486">
    <property type="entry name" value="Metalloproteases ('zincins'), catalytic domain"/>
    <property type="match status" value="1"/>
</dbReference>
<evidence type="ECO:0000256" key="15">
    <source>
        <dbReference type="PROSITE-ProRule" id="PRU01005"/>
    </source>
</evidence>
<keyword evidence="9 16" id="KW-0862">Zinc</keyword>
<evidence type="ECO:0000313" key="23">
    <source>
        <dbReference type="WBParaSite" id="NBR_0000962401-mRNA-1"/>
    </source>
</evidence>
<evidence type="ECO:0000256" key="1">
    <source>
        <dbReference type="ARBA" id="ARBA00002657"/>
    </source>
</evidence>
<dbReference type="PANTHER" id="PTHR10127">
    <property type="entry name" value="DISCOIDIN, CUB, EGF, LAMININ , AND ZINC METALLOPROTEASE DOMAIN CONTAINING"/>
    <property type="match status" value="1"/>
</dbReference>
<keyword evidence="7 14" id="KW-0732">Signal</keyword>
<keyword evidence="3 14" id="KW-0964">Secreted</keyword>
<evidence type="ECO:0000256" key="11">
    <source>
        <dbReference type="ARBA" id="ARBA00023145"/>
    </source>
</evidence>
<dbReference type="InterPro" id="IPR000859">
    <property type="entry name" value="CUB_dom"/>
</dbReference>
<reference evidence="23" key="1">
    <citation type="submission" date="2017-02" db="UniProtKB">
        <authorList>
            <consortium name="WormBaseParasite"/>
        </authorList>
    </citation>
    <scope>IDENTIFICATION</scope>
</reference>
<comment type="cofactor">
    <cofactor evidence="16 17">
        <name>Zn(2+)</name>
        <dbReference type="ChEBI" id="CHEBI:29105"/>
    </cofactor>
    <text evidence="16 17">Binds 1 zinc ion per subunit.</text>
</comment>
<dbReference type="Pfam" id="PF00431">
    <property type="entry name" value="CUB"/>
    <property type="match status" value="1"/>
</dbReference>
<dbReference type="InterPro" id="IPR024079">
    <property type="entry name" value="MetalloPept_cat_dom_sf"/>
</dbReference>
<dbReference type="SUPFAM" id="SSF49854">
    <property type="entry name" value="Spermadhesin, CUB domain"/>
    <property type="match status" value="1"/>
</dbReference>
<feature type="binding site" evidence="16">
    <location>
        <position position="234"/>
    </location>
    <ligand>
        <name>Zn(2+)</name>
        <dbReference type="ChEBI" id="CHEBI:29105"/>
        <note>catalytic</note>
    </ligand>
</feature>
<feature type="domain" description="ShKT" evidence="19">
    <location>
        <begin position="508"/>
        <end position="542"/>
    </location>
</feature>
<feature type="active site" evidence="16">
    <location>
        <position position="235"/>
    </location>
</feature>
<dbReference type="PIRSF" id="PIRSF036365">
    <property type="entry name" value="Astacin_nematoda"/>
    <property type="match status" value="1"/>
</dbReference>
<dbReference type="PANTHER" id="PTHR10127:SF780">
    <property type="entry name" value="METALLOENDOPEPTIDASE"/>
    <property type="match status" value="1"/>
</dbReference>
<dbReference type="Gene3D" id="3.40.390.10">
    <property type="entry name" value="Collagenase (Catalytic Domain)"/>
    <property type="match status" value="1"/>
</dbReference>
<evidence type="ECO:0000259" key="19">
    <source>
        <dbReference type="PROSITE" id="PS51670"/>
    </source>
</evidence>
<gene>
    <name evidence="21" type="ORF">NBR_LOCUS9625</name>
</gene>
<dbReference type="PRINTS" id="PR00480">
    <property type="entry name" value="ASTACIN"/>
</dbReference>
<dbReference type="PROSITE" id="PS01180">
    <property type="entry name" value="CUB"/>
    <property type="match status" value="1"/>
</dbReference>
<name>A0A0N4Y1U9_NIPBR</name>